<sequence length="67" mass="7665">MVSERLPAVRDIISHFAQLQGIRMRMRAAPNVGPMRQFGPMRCGAWAALITSSGKLAREMRYQYQQQ</sequence>
<proteinExistence type="predicted"/>
<dbReference type="HOGENOM" id="CLU_2815120_0_0_1"/>
<gene>
    <name evidence="1" type="primary">Dgri\GH17853</name>
    <name evidence="1" type="ORF">Dgri_GH17853</name>
</gene>
<reference evidence="1 2" key="1">
    <citation type="journal article" date="2007" name="Nature">
        <title>Evolution of genes and genomes on the Drosophila phylogeny.</title>
        <authorList>
            <consortium name="Drosophila 12 Genomes Consortium"/>
            <person name="Clark A.G."/>
            <person name="Eisen M.B."/>
            <person name="Smith D.R."/>
            <person name="Bergman C.M."/>
            <person name="Oliver B."/>
            <person name="Markow T.A."/>
            <person name="Kaufman T.C."/>
            <person name="Kellis M."/>
            <person name="Gelbart W."/>
            <person name="Iyer V.N."/>
            <person name="Pollard D.A."/>
            <person name="Sackton T.B."/>
            <person name="Larracuente A.M."/>
            <person name="Singh N.D."/>
            <person name="Abad J.P."/>
            <person name="Abt D.N."/>
            <person name="Adryan B."/>
            <person name="Aguade M."/>
            <person name="Akashi H."/>
            <person name="Anderson W.W."/>
            <person name="Aquadro C.F."/>
            <person name="Ardell D.H."/>
            <person name="Arguello R."/>
            <person name="Artieri C.G."/>
            <person name="Barbash D.A."/>
            <person name="Barker D."/>
            <person name="Barsanti P."/>
            <person name="Batterham P."/>
            <person name="Batzoglou S."/>
            <person name="Begun D."/>
            <person name="Bhutkar A."/>
            <person name="Blanco E."/>
            <person name="Bosak S.A."/>
            <person name="Bradley R.K."/>
            <person name="Brand A.D."/>
            <person name="Brent M.R."/>
            <person name="Brooks A.N."/>
            <person name="Brown R.H."/>
            <person name="Butlin R.K."/>
            <person name="Caggese C."/>
            <person name="Calvi B.R."/>
            <person name="Bernardo de Carvalho A."/>
            <person name="Caspi A."/>
            <person name="Castrezana S."/>
            <person name="Celniker S.E."/>
            <person name="Chang J.L."/>
            <person name="Chapple C."/>
            <person name="Chatterji S."/>
            <person name="Chinwalla A."/>
            <person name="Civetta A."/>
            <person name="Clifton S.W."/>
            <person name="Comeron J.M."/>
            <person name="Costello J.C."/>
            <person name="Coyne J.A."/>
            <person name="Daub J."/>
            <person name="David R.G."/>
            <person name="Delcher A.L."/>
            <person name="Delehaunty K."/>
            <person name="Do C.B."/>
            <person name="Ebling H."/>
            <person name="Edwards K."/>
            <person name="Eickbush T."/>
            <person name="Evans J.D."/>
            <person name="Filipski A."/>
            <person name="Findeiss S."/>
            <person name="Freyhult E."/>
            <person name="Fulton L."/>
            <person name="Fulton R."/>
            <person name="Garcia A.C."/>
            <person name="Gardiner A."/>
            <person name="Garfield D.A."/>
            <person name="Garvin B.E."/>
            <person name="Gibson G."/>
            <person name="Gilbert D."/>
            <person name="Gnerre S."/>
            <person name="Godfrey J."/>
            <person name="Good R."/>
            <person name="Gotea V."/>
            <person name="Gravely B."/>
            <person name="Greenberg A.J."/>
            <person name="Griffiths-Jones S."/>
            <person name="Gross S."/>
            <person name="Guigo R."/>
            <person name="Gustafson E.A."/>
            <person name="Haerty W."/>
            <person name="Hahn M.W."/>
            <person name="Halligan D.L."/>
            <person name="Halpern A.L."/>
            <person name="Halter G.M."/>
            <person name="Han M.V."/>
            <person name="Heger A."/>
            <person name="Hillier L."/>
            <person name="Hinrichs A.S."/>
            <person name="Holmes I."/>
            <person name="Hoskins R.A."/>
            <person name="Hubisz M.J."/>
            <person name="Hultmark D."/>
            <person name="Huntley M.A."/>
            <person name="Jaffe D.B."/>
            <person name="Jagadeeshan S."/>
            <person name="Jeck W.R."/>
            <person name="Johnson J."/>
            <person name="Jones C.D."/>
            <person name="Jordan W.C."/>
            <person name="Karpen G.H."/>
            <person name="Kataoka E."/>
            <person name="Keightley P.D."/>
            <person name="Kheradpour P."/>
            <person name="Kirkness E.F."/>
            <person name="Koerich L.B."/>
            <person name="Kristiansen K."/>
            <person name="Kudrna D."/>
            <person name="Kulathinal R.J."/>
            <person name="Kumar S."/>
            <person name="Kwok R."/>
            <person name="Lander E."/>
            <person name="Langley C.H."/>
            <person name="Lapoint R."/>
            <person name="Lazzaro B.P."/>
            <person name="Lee S.J."/>
            <person name="Levesque L."/>
            <person name="Li R."/>
            <person name="Lin C.F."/>
            <person name="Lin M.F."/>
            <person name="Lindblad-Toh K."/>
            <person name="Llopart A."/>
            <person name="Long M."/>
            <person name="Low L."/>
            <person name="Lozovsky E."/>
            <person name="Lu J."/>
            <person name="Luo M."/>
            <person name="Machado C.A."/>
            <person name="Makalowski W."/>
            <person name="Marzo M."/>
            <person name="Matsuda M."/>
            <person name="Matzkin L."/>
            <person name="McAllister B."/>
            <person name="McBride C.S."/>
            <person name="McKernan B."/>
            <person name="McKernan K."/>
            <person name="Mendez-Lago M."/>
            <person name="Minx P."/>
            <person name="Mollenhauer M.U."/>
            <person name="Montooth K."/>
            <person name="Mount S.M."/>
            <person name="Mu X."/>
            <person name="Myers E."/>
            <person name="Negre B."/>
            <person name="Newfeld S."/>
            <person name="Nielsen R."/>
            <person name="Noor M.A."/>
            <person name="O'Grady P."/>
            <person name="Pachter L."/>
            <person name="Papaceit M."/>
            <person name="Parisi M.J."/>
            <person name="Parisi M."/>
            <person name="Parts L."/>
            <person name="Pedersen J.S."/>
            <person name="Pesole G."/>
            <person name="Phillippy A.M."/>
            <person name="Ponting C.P."/>
            <person name="Pop M."/>
            <person name="Porcelli D."/>
            <person name="Powell J.R."/>
            <person name="Prohaska S."/>
            <person name="Pruitt K."/>
            <person name="Puig M."/>
            <person name="Quesneville H."/>
            <person name="Ram K.R."/>
            <person name="Rand D."/>
            <person name="Rasmussen M.D."/>
            <person name="Reed L.K."/>
            <person name="Reenan R."/>
            <person name="Reily A."/>
            <person name="Remington K.A."/>
            <person name="Rieger T.T."/>
            <person name="Ritchie M.G."/>
            <person name="Robin C."/>
            <person name="Rogers Y.H."/>
            <person name="Rohde C."/>
            <person name="Rozas J."/>
            <person name="Rubenfield M.J."/>
            <person name="Ruiz A."/>
            <person name="Russo S."/>
            <person name="Salzberg S.L."/>
            <person name="Sanchez-Gracia A."/>
            <person name="Saranga D.J."/>
            <person name="Sato H."/>
            <person name="Schaeffer S.W."/>
            <person name="Schatz M.C."/>
            <person name="Schlenke T."/>
            <person name="Schwartz R."/>
            <person name="Segarra C."/>
            <person name="Singh R.S."/>
            <person name="Sirot L."/>
            <person name="Sirota M."/>
            <person name="Sisneros N.B."/>
            <person name="Smith C.D."/>
            <person name="Smith T.F."/>
            <person name="Spieth J."/>
            <person name="Stage D.E."/>
            <person name="Stark A."/>
            <person name="Stephan W."/>
            <person name="Strausberg R.L."/>
            <person name="Strempel S."/>
            <person name="Sturgill D."/>
            <person name="Sutton G."/>
            <person name="Sutton G.G."/>
            <person name="Tao W."/>
            <person name="Teichmann S."/>
            <person name="Tobari Y.N."/>
            <person name="Tomimura Y."/>
            <person name="Tsolas J.M."/>
            <person name="Valente V.L."/>
            <person name="Venter E."/>
            <person name="Venter J.C."/>
            <person name="Vicario S."/>
            <person name="Vieira F.G."/>
            <person name="Vilella A.J."/>
            <person name="Villasante A."/>
            <person name="Walenz B."/>
            <person name="Wang J."/>
            <person name="Wasserman M."/>
            <person name="Watts T."/>
            <person name="Wilson D."/>
            <person name="Wilson R.K."/>
            <person name="Wing R.A."/>
            <person name="Wolfner M.F."/>
            <person name="Wong A."/>
            <person name="Wong G.K."/>
            <person name="Wu C.I."/>
            <person name="Wu G."/>
            <person name="Yamamoto D."/>
            <person name="Yang H.P."/>
            <person name="Yang S.P."/>
            <person name="Yorke J.A."/>
            <person name="Yoshida K."/>
            <person name="Zdobnov E."/>
            <person name="Zhang P."/>
            <person name="Zhang Y."/>
            <person name="Zimin A.V."/>
            <person name="Baldwin J."/>
            <person name="Abdouelleil A."/>
            <person name="Abdulkadir J."/>
            <person name="Abebe A."/>
            <person name="Abera B."/>
            <person name="Abreu J."/>
            <person name="Acer S.C."/>
            <person name="Aftuck L."/>
            <person name="Alexander A."/>
            <person name="An P."/>
            <person name="Anderson E."/>
            <person name="Anderson S."/>
            <person name="Arachi H."/>
            <person name="Azer M."/>
            <person name="Bachantsang P."/>
            <person name="Barry A."/>
            <person name="Bayul T."/>
            <person name="Berlin A."/>
            <person name="Bessette D."/>
            <person name="Bloom T."/>
            <person name="Blye J."/>
            <person name="Boguslavskiy L."/>
            <person name="Bonnet C."/>
            <person name="Boukhgalter B."/>
            <person name="Bourzgui I."/>
            <person name="Brown A."/>
            <person name="Cahill P."/>
            <person name="Channer S."/>
            <person name="Cheshatsang Y."/>
            <person name="Chuda L."/>
            <person name="Citroen M."/>
            <person name="Collymore A."/>
            <person name="Cooke P."/>
            <person name="Costello M."/>
            <person name="D'Aco K."/>
            <person name="Daza R."/>
            <person name="De Haan G."/>
            <person name="DeGray S."/>
            <person name="DeMaso C."/>
            <person name="Dhargay N."/>
            <person name="Dooley K."/>
            <person name="Dooley E."/>
            <person name="Doricent M."/>
            <person name="Dorje P."/>
            <person name="Dorjee K."/>
            <person name="Dupes A."/>
            <person name="Elong R."/>
            <person name="Falk J."/>
            <person name="Farina A."/>
            <person name="Faro S."/>
            <person name="Ferguson D."/>
            <person name="Fisher S."/>
            <person name="Foley C.D."/>
            <person name="Franke A."/>
            <person name="Friedrich D."/>
            <person name="Gadbois L."/>
            <person name="Gearin G."/>
            <person name="Gearin C.R."/>
            <person name="Giannoukos G."/>
            <person name="Goode T."/>
            <person name="Graham J."/>
            <person name="Grandbois E."/>
            <person name="Grewal S."/>
            <person name="Gyaltsen K."/>
            <person name="Hafez N."/>
            <person name="Hagos B."/>
            <person name="Hall J."/>
            <person name="Henson C."/>
            <person name="Hollinger A."/>
            <person name="Honan T."/>
            <person name="Huard M.D."/>
            <person name="Hughes L."/>
            <person name="Hurhula B."/>
            <person name="Husby M.E."/>
            <person name="Kamat A."/>
            <person name="Kanga B."/>
            <person name="Kashin S."/>
            <person name="Khazanovich D."/>
            <person name="Kisner P."/>
            <person name="Lance K."/>
            <person name="Lara M."/>
            <person name="Lee W."/>
            <person name="Lennon N."/>
            <person name="Letendre F."/>
            <person name="LeVine R."/>
            <person name="Lipovsky A."/>
            <person name="Liu X."/>
            <person name="Liu J."/>
            <person name="Liu S."/>
            <person name="Lokyitsang T."/>
            <person name="Lokyitsang Y."/>
            <person name="Lubonja R."/>
            <person name="Lui A."/>
            <person name="MacDonald P."/>
            <person name="Magnisalis V."/>
            <person name="Maru K."/>
            <person name="Matthews C."/>
            <person name="McCusker W."/>
            <person name="McDonough S."/>
            <person name="Mehta T."/>
            <person name="Meldrim J."/>
            <person name="Meneus L."/>
            <person name="Mihai O."/>
            <person name="Mihalev A."/>
            <person name="Mihova T."/>
            <person name="Mittelman R."/>
            <person name="Mlenga V."/>
            <person name="Montmayeur A."/>
            <person name="Mulrain L."/>
            <person name="Navidi A."/>
            <person name="Naylor J."/>
            <person name="Negash T."/>
            <person name="Nguyen T."/>
            <person name="Nguyen N."/>
            <person name="Nicol R."/>
            <person name="Norbu C."/>
            <person name="Norbu N."/>
            <person name="Novod N."/>
            <person name="O'Neill B."/>
            <person name="Osman S."/>
            <person name="Markiewicz E."/>
            <person name="Oyono O.L."/>
            <person name="Patti C."/>
            <person name="Phunkhang P."/>
            <person name="Pierre F."/>
            <person name="Priest M."/>
            <person name="Raghuraman S."/>
            <person name="Rege F."/>
            <person name="Reyes R."/>
            <person name="Rise C."/>
            <person name="Rogov P."/>
            <person name="Ross K."/>
            <person name="Ryan E."/>
            <person name="Settipalli S."/>
            <person name="Shea T."/>
            <person name="Sherpa N."/>
            <person name="Shi L."/>
            <person name="Shih D."/>
            <person name="Sparrow T."/>
            <person name="Spaulding J."/>
            <person name="Stalker J."/>
            <person name="Stange-Thomann N."/>
            <person name="Stavropoulos S."/>
            <person name="Stone C."/>
            <person name="Strader C."/>
            <person name="Tesfaye S."/>
            <person name="Thomson T."/>
            <person name="Thoulutsang Y."/>
            <person name="Thoulutsang D."/>
            <person name="Topham K."/>
            <person name="Topping I."/>
            <person name="Tsamla T."/>
            <person name="Vassiliev H."/>
            <person name="Vo A."/>
            <person name="Wangchuk T."/>
            <person name="Wangdi T."/>
            <person name="Weiand M."/>
            <person name="Wilkinson J."/>
            <person name="Wilson A."/>
            <person name="Yadav S."/>
            <person name="Young G."/>
            <person name="Yu Q."/>
            <person name="Zembek L."/>
            <person name="Zhong D."/>
            <person name="Zimmer A."/>
            <person name="Zwirko Z."/>
            <person name="Jaffe D.B."/>
            <person name="Alvarez P."/>
            <person name="Brockman W."/>
            <person name="Butler J."/>
            <person name="Chin C."/>
            <person name="Gnerre S."/>
            <person name="Grabherr M."/>
            <person name="Kleber M."/>
            <person name="Mauceli E."/>
            <person name="MacCallum I."/>
        </authorList>
    </citation>
    <scope>NUCLEOTIDE SEQUENCE [LARGE SCALE GENOMIC DNA]</scope>
    <source>
        <strain evidence="2">Tucson 15287-2541.00</strain>
    </source>
</reference>
<dbReference type="Proteomes" id="UP000001070">
    <property type="component" value="Unassembled WGS sequence"/>
</dbReference>
<accession>B4JWZ7</accession>
<evidence type="ECO:0000313" key="2">
    <source>
        <dbReference type="Proteomes" id="UP000001070"/>
    </source>
</evidence>
<keyword evidence="2" id="KW-1185">Reference proteome</keyword>
<name>B4JWZ7_DROGR</name>
<dbReference type="EMBL" id="CH916376">
    <property type="protein sequence ID" value="EDV95273.1"/>
    <property type="molecule type" value="Genomic_DNA"/>
</dbReference>
<protein>
    <submittedName>
        <fullName evidence="1">GH17853</fullName>
    </submittedName>
</protein>
<evidence type="ECO:0000313" key="1">
    <source>
        <dbReference type="EMBL" id="EDV95273.1"/>
    </source>
</evidence>
<dbReference type="InParanoid" id="B4JWZ7"/>
<organism evidence="2">
    <name type="scientific">Drosophila grimshawi</name>
    <name type="common">Hawaiian fruit fly</name>
    <name type="synonym">Idiomyia grimshawi</name>
    <dbReference type="NCBI Taxonomy" id="7222"/>
    <lineage>
        <taxon>Eukaryota</taxon>
        <taxon>Metazoa</taxon>
        <taxon>Ecdysozoa</taxon>
        <taxon>Arthropoda</taxon>
        <taxon>Hexapoda</taxon>
        <taxon>Insecta</taxon>
        <taxon>Pterygota</taxon>
        <taxon>Neoptera</taxon>
        <taxon>Endopterygota</taxon>
        <taxon>Diptera</taxon>
        <taxon>Brachycera</taxon>
        <taxon>Muscomorpha</taxon>
        <taxon>Ephydroidea</taxon>
        <taxon>Drosophilidae</taxon>
        <taxon>Drosophila</taxon>
        <taxon>Hawaiian Drosophila</taxon>
    </lineage>
</organism>
<dbReference type="AlphaFoldDB" id="B4JWZ7"/>